<dbReference type="Pfam" id="PF00106">
    <property type="entry name" value="adh_short"/>
    <property type="match status" value="1"/>
</dbReference>
<keyword evidence="2" id="KW-0560">Oxidoreductase</keyword>
<name>A0A3E2HCH1_SCYLI</name>
<dbReference type="PANTHER" id="PTHR43669">
    <property type="entry name" value="5-KETO-D-GLUCONATE 5-REDUCTASE"/>
    <property type="match status" value="1"/>
</dbReference>
<dbReference type="GO" id="GO:0016491">
    <property type="term" value="F:oxidoreductase activity"/>
    <property type="evidence" value="ECO:0007669"/>
    <property type="project" value="UniProtKB-KW"/>
</dbReference>
<dbReference type="InterPro" id="IPR002347">
    <property type="entry name" value="SDR_fam"/>
</dbReference>
<evidence type="ECO:0000256" key="2">
    <source>
        <dbReference type="ARBA" id="ARBA00023002"/>
    </source>
</evidence>
<evidence type="ECO:0000313" key="4">
    <source>
        <dbReference type="Proteomes" id="UP000258309"/>
    </source>
</evidence>
<keyword evidence="4" id="KW-1185">Reference proteome</keyword>
<dbReference type="PRINTS" id="PR00081">
    <property type="entry name" value="GDHRDH"/>
</dbReference>
<feature type="non-terminal residue" evidence="3">
    <location>
        <position position="185"/>
    </location>
</feature>
<sequence length="185" mass="20247">MSLKYKKVLIIGATSGIGAAFADKLVENGIFVVAVGRRKENLDNFVAKHGKDKVATAVLDILKLDQIPSFVADISKAHPDIDSILLNSGIQRGFNFAQPSAVELSIMKTESPNVKVIEVSPPAVQTEMHDAKHQPDLSNGHMIGMPVDEFVNELYARLAKGEDQIPIGTAKDMFASFEHTRQEFF</sequence>
<dbReference type="AlphaFoldDB" id="A0A3E2HCH1"/>
<comment type="similarity">
    <text evidence="1">Belongs to the short-chain dehydrogenases/reductases (SDR) family.</text>
</comment>
<comment type="caution">
    <text evidence="3">The sequence shown here is derived from an EMBL/GenBank/DDBJ whole genome shotgun (WGS) entry which is preliminary data.</text>
</comment>
<accession>A0A3E2HCH1</accession>
<dbReference type="OrthoDB" id="37659at2759"/>
<protein>
    <submittedName>
        <fullName evidence="3">Uncharacterized protein</fullName>
    </submittedName>
</protein>
<dbReference type="PANTHER" id="PTHR43669:SF11">
    <property type="entry name" value="SHORT-CHAIN DEHYDROGENASE_OXIDOREDUCTASE"/>
    <property type="match status" value="1"/>
</dbReference>
<dbReference type="InterPro" id="IPR036291">
    <property type="entry name" value="NAD(P)-bd_dom_sf"/>
</dbReference>
<evidence type="ECO:0000313" key="3">
    <source>
        <dbReference type="EMBL" id="RFU31119.1"/>
    </source>
</evidence>
<dbReference type="Proteomes" id="UP000258309">
    <property type="component" value="Unassembled WGS sequence"/>
</dbReference>
<reference evidence="3 4" key="1">
    <citation type="submission" date="2018-05" db="EMBL/GenBank/DDBJ databases">
        <title>Draft genome sequence of Scytalidium lignicola DSM 105466, a ubiquitous saprotrophic fungus.</title>
        <authorList>
            <person name="Buettner E."/>
            <person name="Gebauer A.M."/>
            <person name="Hofrichter M."/>
            <person name="Liers C."/>
            <person name="Kellner H."/>
        </authorList>
    </citation>
    <scope>NUCLEOTIDE SEQUENCE [LARGE SCALE GENOMIC DNA]</scope>
    <source>
        <strain evidence="3 4">DSM 105466</strain>
    </source>
</reference>
<dbReference type="Gene3D" id="3.40.50.720">
    <property type="entry name" value="NAD(P)-binding Rossmann-like Domain"/>
    <property type="match status" value="1"/>
</dbReference>
<dbReference type="EMBL" id="NCSJ02000083">
    <property type="protein sequence ID" value="RFU31119.1"/>
    <property type="molecule type" value="Genomic_DNA"/>
</dbReference>
<feature type="non-terminal residue" evidence="3">
    <location>
        <position position="1"/>
    </location>
</feature>
<dbReference type="OMA" id="IAFNSWE"/>
<evidence type="ECO:0000256" key="1">
    <source>
        <dbReference type="ARBA" id="ARBA00006484"/>
    </source>
</evidence>
<organism evidence="3 4">
    <name type="scientific">Scytalidium lignicola</name>
    <name type="common">Hyphomycete</name>
    <dbReference type="NCBI Taxonomy" id="5539"/>
    <lineage>
        <taxon>Eukaryota</taxon>
        <taxon>Fungi</taxon>
        <taxon>Dikarya</taxon>
        <taxon>Ascomycota</taxon>
        <taxon>Pezizomycotina</taxon>
        <taxon>Leotiomycetes</taxon>
        <taxon>Leotiomycetes incertae sedis</taxon>
        <taxon>Scytalidium</taxon>
    </lineage>
</organism>
<proteinExistence type="inferred from homology"/>
<dbReference type="SUPFAM" id="SSF51735">
    <property type="entry name" value="NAD(P)-binding Rossmann-fold domains"/>
    <property type="match status" value="1"/>
</dbReference>
<dbReference type="STRING" id="5539.A0A3E2HCH1"/>
<gene>
    <name evidence="3" type="ORF">B7463_g5206</name>
</gene>